<reference evidence="2 3" key="1">
    <citation type="submission" date="2023-01" db="EMBL/GenBank/DDBJ databases">
        <authorList>
            <person name="Whitehead M."/>
        </authorList>
    </citation>
    <scope>NUCLEOTIDE SEQUENCE [LARGE SCALE GENOMIC DNA]</scope>
</reference>
<evidence type="ECO:0000313" key="3">
    <source>
        <dbReference type="Proteomes" id="UP001160148"/>
    </source>
</evidence>
<evidence type="ECO:0000313" key="2">
    <source>
        <dbReference type="EMBL" id="CAI6343010.1"/>
    </source>
</evidence>
<feature type="compositionally biased region" description="Polar residues" evidence="1">
    <location>
        <begin position="2087"/>
        <end position="2110"/>
    </location>
</feature>
<comment type="caution">
    <text evidence="2">The sequence shown here is derived from an EMBL/GenBank/DDBJ whole genome shotgun (WGS) entry which is preliminary data.</text>
</comment>
<protein>
    <recommendedName>
        <fullName evidence="4">C2H2-type domain-containing protein</fullName>
    </recommendedName>
</protein>
<feature type="region of interest" description="Disordered" evidence="1">
    <location>
        <begin position="2238"/>
        <end position="2260"/>
    </location>
</feature>
<sequence>MLNSLRDGQINYGTTNCPSAHVPPHNVASIHQNSLISTEPSTPVYQWNANHRLEHLYGFHSRYYNLDFPTPYPPATNQYVPTNVYGQNFPQCCQPCCRLRSQNIPKASPPQVLYNPRPVQQLNRSYKSKKTLKTPCSEQFLPYIPNDLPVKYDTQNCYQQKYSSSYLNNTNYCPPANNLWIPPAANPNWSNDRLRPTGRHTGSATHDFSREKNYQRLPNYQGNPYSKPTSATNHIPYNYIPPLPDVHDYRPPVYHNPPKNNTTEYVTHDHSSRFPILSQNIQNPSSLQQYYNTQPVPYSDVQIPSESFKPSQITSKDTSKSNLNVREFLATWDEGEEEIGEKSSETAEPIVVLDCMTLDGDALTKIQEKLNVVSYENLEKVLKENQNPLVITSETNAINSLNNKLKLPSKSNFEPLDYTKRETGIIKPFITEKKISPELTSQSEKSYSVNFDGMVAWYGKKNTDISSTDLIERLADRIFNLSKSQENEGVSFGTAAYTGQITQTNRSIESSDKNTSKYIQSPQMFDLQHHADKCIEPPSMNKLNGNKDSIPKVHSFVFNESNKASTIKSKNSSCIVENITKKCLNVTNEETSPWHLDQGVHEQHLNTSLYDHSVTMKPLDFSSLTDETKGNPFVFEKITSSDNKPNDSITNQCNKVFNQNNSYNSIVSNNQHSIQQIDASNRNFPVIVSPHRQEYNGFHESVIQRTGCDKNKHDKVPTQTDFESINWNLSNDLDKIMKNTNMIMEPSCLYDRSNYNILDGMNSEKNISTRWKDNVPSVDLTLNSKSNSHHDSFFDGWSFIESYENHSGKKIMNTPTNDNSHHQLFPNQLTPLEESTKNNNNSSENHHTNDILAVKDMPLFSKSNDLLPSNRPSRDVFNLNNRIPDFSDGFELPVINEPQEYLQFKKDDNEHRADGSIFEHLNEPKCITTLNETLNYRNDQNKLDFVGLPSFKEKEPLAPVSAPSKLNIVKPTLRDPSQIYTVIKQKLKYDNTCVDNDSVVTNTTENSLKDNLTNTFNTTDLKSKYNSGQINQFDVWSEKFVLKGNSNNSSCAVVQCDVEITQFKSTPENRNTLPKSNMSEHYQDKTMILPENTNCNLADNKINIIENDKINSNDFLNCLESTKTDDQKYRDTFDEFETSFGFDIHCNNESNKSFHEDIVDKCFEERINDQIGDQEINKIQSINTSDTNTTSSNNTQLPFQCDFQSSFLIKNYFDENKNKTVVLDQQETGKHEKSDTTVFKYHNENVQEFELQNSEDIHSVINSVKNSDFNMDCHVRQIHNTNENNNSNFINKVVSYKSQHENTKNICKISSIKKNNFDYLNIENRNFVFDNNKKSILEPEISKETTIVNNSIEDDSISQIKHNDLNTNKRFNIRKNSNVDFESNIFELKSKSTSKIIPIETNKKHESDRNQNSFKSKLNSNNTEEVEHNVNRKIIFELDNNNCGIHSLEKMDAFDFNTRIIQNLGIECSINNIEKPTNSNEIFTNESQMKTNCGFEINDHNNKGKLKTNYKNTLDIQEELQIKETSDLNCNNDAQRHNLIETENINHENNVDRVFEIGCIVNNVQDKLNLENPKTQTDLDFQNTNTENNNLNNCNTGGNSNRSNNSEVENIFENIYDNLSTLNTEKNDTNILENSYQNDIKCDVSKSQEITEDLNLKNNNSDVIEEICEGTNMEVLRDASDKQFKETDNVLLQELVNYSTDNMTTVSVQHNELINDEKSKSTLIEYSTDDSNMNKNSAISVEQHTEDIKEGDIQSNDKNNWKPIKKMETNTVQGDATLNIFEKLRCDILNAVKNTDKKEYTQNNCSESSSFNSFVLNSQQNSNEIYEVEDSINSGPCTLSHVELIHHQNSNEAIEIKGLNSYGPNLLNHGESMSQHRLTENVQAVDLTSSRPNLFHYDESISIHRSEETVDAVDLTCSGFSSLNHEEQPMEMLIAKNSNNPQLISVNHDESKPQQNSNEIYEIDDSITPRLSSLSHTELINNQNSNAVDKIDDSIKCESNLLNNELTFQKYSDEMVEIDSVSSLKHDELKYHKHLNEINEVEDSISSGPNSINQDELEFQQNSNSIYESDDLNSSRSCSINQDELEFQKNSNSTDESDDLTSSGPCSINQDEIKFQRNPNEIYEPEEFTRYIPSSINQDEFKYHQNVNEIYEVEDSTRSRPSSKNQDELELQQNSMAIYKSEDFTSSVSCSINRDEVEFQQNANEIYEAGDFTRSKPSSINQVELKYHQHVNEIYEVEASTRSRPSSINQDELDFQRNSNKTDVADDLHISGLSPINKDKLEFQQNSNEIYEYKDLNSSINQDELELQPNSNETDKAEDLTTSEHSSLNQDELKCQQNSNTINDSEDLTISEPSTINQNELEFQHNSNEIYEAVDLTISRPSLLNHVEYKSHNNLNKIVEDEDLIGSVGSFLNHNELICQEMFVEPSSINNSAISEHNFNETNNDSCKETDYKSVVNDTPLPRVKFILKCHRRNMIKTNIFDEESTMPYKKLKVVKDEKIITRHIFKKRNAFYKQYKPWKIEYRKESIIESNDRNQIESIETTGVPPTTIHPDNIVQQVQTLCEGKKDDNKLVSLLDRTYDHDGERDVEVLNISVGVEGDTVDVGDYNRLLDTPIPSPFSDFQSEDNTPEHCGGEVYWDKSLEDEYKSVLHKTISKLAKVRTNVRDKFNSRLLARRVNETKRRRRRRLLVADKAAVVIVGRVDDPVIKPVVAAFKVSKNPMYKIKVQLPWGRIFNMNAVRNKTKDTKIELGPAKVEVRLSRTPGEWQVAACRSMTSPKSVVVVRRIVLQRATSPTANDYDVDDHHHNQRHDDGGQSTSDNRSHELSRKLPKIVIRRNGQDNNYTSYVSSSGFESGGSYENGGGDDKKDGCGDVEDNGGGGVPQLMVRLVRDRKLDAMAVEGVTTLHLKHLVPLSESDAEASMELDMHCAKRVRYS</sequence>
<feature type="region of interest" description="Disordered" evidence="1">
    <location>
        <begin position="2795"/>
        <end position="2881"/>
    </location>
</feature>
<feature type="region of interest" description="Disordered" evidence="1">
    <location>
        <begin position="2306"/>
        <end position="2332"/>
    </location>
</feature>
<proteinExistence type="predicted"/>
<evidence type="ECO:0008006" key="4">
    <source>
        <dbReference type="Google" id="ProtNLM"/>
    </source>
</evidence>
<dbReference type="Proteomes" id="UP001160148">
    <property type="component" value="Unassembled WGS sequence"/>
</dbReference>
<feature type="compositionally biased region" description="Basic and acidic residues" evidence="1">
    <location>
        <begin position="2802"/>
        <end position="2813"/>
    </location>
</feature>
<accession>A0AAV0VH80</accession>
<feature type="region of interest" description="Disordered" evidence="1">
    <location>
        <begin position="2087"/>
        <end position="2112"/>
    </location>
</feature>
<name>A0AAV0VH80_9HEMI</name>
<evidence type="ECO:0000256" key="1">
    <source>
        <dbReference type="SAM" id="MobiDB-lite"/>
    </source>
</evidence>
<dbReference type="EMBL" id="CARXXK010000001">
    <property type="protein sequence ID" value="CAI6343010.1"/>
    <property type="molecule type" value="Genomic_DNA"/>
</dbReference>
<gene>
    <name evidence="2" type="ORF">MEUPH1_LOCUS333</name>
</gene>
<feature type="compositionally biased region" description="Polar residues" evidence="1">
    <location>
        <begin position="2240"/>
        <end position="2260"/>
    </location>
</feature>
<organism evidence="2 3">
    <name type="scientific">Macrosiphum euphorbiae</name>
    <name type="common">potato aphid</name>
    <dbReference type="NCBI Taxonomy" id="13131"/>
    <lineage>
        <taxon>Eukaryota</taxon>
        <taxon>Metazoa</taxon>
        <taxon>Ecdysozoa</taxon>
        <taxon>Arthropoda</taxon>
        <taxon>Hexapoda</taxon>
        <taxon>Insecta</taxon>
        <taxon>Pterygota</taxon>
        <taxon>Neoptera</taxon>
        <taxon>Paraneoptera</taxon>
        <taxon>Hemiptera</taxon>
        <taxon>Sternorrhyncha</taxon>
        <taxon>Aphidomorpha</taxon>
        <taxon>Aphidoidea</taxon>
        <taxon>Aphididae</taxon>
        <taxon>Macrosiphini</taxon>
        <taxon>Macrosiphum</taxon>
    </lineage>
</organism>
<keyword evidence="3" id="KW-1185">Reference proteome</keyword>
<feature type="compositionally biased region" description="Low complexity" evidence="1">
    <location>
        <begin position="2845"/>
        <end position="2857"/>
    </location>
</feature>
<feature type="compositionally biased region" description="Polar residues" evidence="1">
    <location>
        <begin position="2323"/>
        <end position="2332"/>
    </location>
</feature>